<dbReference type="AlphaFoldDB" id="A0A1K1QTW3"/>
<dbReference type="RefSeq" id="WP_072304581.1">
    <property type="nucleotide sequence ID" value="NZ_FPIY01000005.1"/>
</dbReference>
<reference evidence="3" key="1">
    <citation type="submission" date="2016-11" db="EMBL/GenBank/DDBJ databases">
        <authorList>
            <person name="Varghese N."/>
            <person name="Submissions S."/>
        </authorList>
    </citation>
    <scope>NUCLEOTIDE SEQUENCE [LARGE SCALE GENOMIC DNA]</scope>
    <source>
        <strain evidence="3">DSM 24786</strain>
    </source>
</reference>
<evidence type="ECO:0000259" key="1">
    <source>
        <dbReference type="Pfam" id="PF04784"/>
    </source>
</evidence>
<proteinExistence type="predicted"/>
<dbReference type="STRING" id="76595.SAMN05660313_02952"/>
<evidence type="ECO:0000313" key="2">
    <source>
        <dbReference type="EMBL" id="SFW63312.1"/>
    </source>
</evidence>
<gene>
    <name evidence="2" type="ORF">SAMN05660313_02952</name>
</gene>
<organism evidence="2 3">
    <name type="scientific">Cellulophaga fucicola</name>
    <dbReference type="NCBI Taxonomy" id="76595"/>
    <lineage>
        <taxon>Bacteria</taxon>
        <taxon>Pseudomonadati</taxon>
        <taxon>Bacteroidota</taxon>
        <taxon>Flavobacteriia</taxon>
        <taxon>Flavobacteriales</taxon>
        <taxon>Flavobacteriaceae</taxon>
        <taxon>Cellulophaga</taxon>
    </lineage>
</organism>
<keyword evidence="3" id="KW-1185">Reference proteome</keyword>
<protein>
    <recommendedName>
        <fullName evidence="1">DUF547 domain-containing protein</fullName>
    </recommendedName>
</protein>
<dbReference type="PANTHER" id="PTHR46361:SF3">
    <property type="entry name" value="ELECTRON CARRIER_ PROTEIN DISULFIDE OXIDOREDUCTASE"/>
    <property type="match status" value="1"/>
</dbReference>
<feature type="domain" description="DUF547" evidence="1">
    <location>
        <begin position="80"/>
        <end position="185"/>
    </location>
</feature>
<dbReference type="EMBL" id="FPIY01000005">
    <property type="protein sequence ID" value="SFW63312.1"/>
    <property type="molecule type" value="Genomic_DNA"/>
</dbReference>
<accession>A0A1K1QTW3</accession>
<dbReference type="PANTHER" id="PTHR46361">
    <property type="entry name" value="ELECTRON CARRIER/ PROTEIN DISULFIDE OXIDOREDUCTASE"/>
    <property type="match status" value="1"/>
</dbReference>
<sequence length="248" mass="28376">MVYKISALVIAIATLGYFYFSPSKTIEETLFNEVPSHEKWSALLQKNVNANGDVNYKAFLQDKAALEEYLTLLQKNSPAKNWSKNQKLAYYINLYNAGTVKLIVDNYPTKSIKDIKSPWDKDVVAIGDKMYSLGYIEHKVLRKMNEPRIHFAINCASYSCPKLVNKAFLANTMDAQLETAAKDFIADKKRNKISANDIQLSEIFKWFKSDFTESTSLIGFINKYATVKIAEDARVKYIDYNWSLNEAK</sequence>
<dbReference type="InterPro" id="IPR006869">
    <property type="entry name" value="DUF547"/>
</dbReference>
<dbReference type="Proteomes" id="UP000183257">
    <property type="component" value="Unassembled WGS sequence"/>
</dbReference>
<name>A0A1K1QTW3_9FLAO</name>
<evidence type="ECO:0000313" key="3">
    <source>
        <dbReference type="Proteomes" id="UP000183257"/>
    </source>
</evidence>
<dbReference type="OrthoDB" id="526867at2"/>
<dbReference type="Pfam" id="PF04784">
    <property type="entry name" value="DUF547"/>
    <property type="match status" value="1"/>
</dbReference>